<sequence length="400" mass="46118">MFPQTLVIVLLTVSYCNGNYDRKRLLRQNLSEHYNPELLPVLDSNNSNPPLQVHVKLYLMALQGLADKSQILTASYFWYFTWKDEIFKWDHYFEYKKISRLTVKASDVWVPELYIVNDVRDMPIRSTGDNKEYVIVKSNGNMTWFPAKELQTSCAVDVSKYPFDTQTCKIRMEAWYHDNTSFVLNRIGSGIETSEVHFVENGEWDILNLSAYPFQYQDSASAYSCIHYTLILKRRSSYHLITTAFPFVILMAINLLVSVIPTECGEKLGFCMSQFLTMIVFLTLIAQNMPSSSFTISYLTFLISLQILVSGITILIVAISIYLQTRSIEDRPTCLVSIMFSPIGYFQDTNVKKRCTRVRDSRHEGFITWLDIDRKLNCGLNILLLLNVIATASIFVFVII</sequence>
<dbReference type="PROSITE" id="PS00236">
    <property type="entry name" value="NEUROTR_ION_CHANNEL"/>
    <property type="match status" value="1"/>
</dbReference>
<evidence type="ECO:0000256" key="1">
    <source>
        <dbReference type="ARBA" id="ARBA00004141"/>
    </source>
</evidence>
<dbReference type="GO" id="GO:0004888">
    <property type="term" value="F:transmembrane signaling receptor activity"/>
    <property type="evidence" value="ECO:0007669"/>
    <property type="project" value="InterPro"/>
</dbReference>
<feature type="chain" id="PRO_5027153156" evidence="5">
    <location>
        <begin position="19"/>
        <end position="400"/>
    </location>
</feature>
<evidence type="ECO:0000259" key="6">
    <source>
        <dbReference type="Pfam" id="PF02931"/>
    </source>
</evidence>
<evidence type="ECO:0000313" key="9">
    <source>
        <dbReference type="Proteomes" id="UP000507470"/>
    </source>
</evidence>
<dbReference type="EMBL" id="CACVKT020003644">
    <property type="protein sequence ID" value="CAC5384763.1"/>
    <property type="molecule type" value="Genomic_DNA"/>
</dbReference>
<dbReference type="SUPFAM" id="SSF63712">
    <property type="entry name" value="Nicotinic receptor ligand binding domain-like"/>
    <property type="match status" value="1"/>
</dbReference>
<dbReference type="InterPro" id="IPR006201">
    <property type="entry name" value="Neur_channel"/>
</dbReference>
<keyword evidence="9" id="KW-1185">Reference proteome</keyword>
<keyword evidence="5" id="KW-0813">Transport</keyword>
<dbReference type="FunFam" id="2.70.170.10:FF:000028">
    <property type="entry name" value="AcetylCholine Receptor"/>
    <property type="match status" value="1"/>
</dbReference>
<dbReference type="AlphaFoldDB" id="A0A6J8BLV6"/>
<dbReference type="Gene3D" id="2.70.170.10">
    <property type="entry name" value="Neurotransmitter-gated ion-channel ligand-binding domain"/>
    <property type="match status" value="1"/>
</dbReference>
<feature type="signal peptide" evidence="5">
    <location>
        <begin position="1"/>
        <end position="18"/>
    </location>
</feature>
<keyword evidence="5" id="KW-0732">Signal</keyword>
<keyword evidence="2 5" id="KW-0812">Transmembrane</keyword>
<dbReference type="OrthoDB" id="6091309at2759"/>
<dbReference type="GO" id="GO:0005230">
    <property type="term" value="F:extracellular ligand-gated monoatomic ion channel activity"/>
    <property type="evidence" value="ECO:0007669"/>
    <property type="project" value="InterPro"/>
</dbReference>
<evidence type="ECO:0000256" key="2">
    <source>
        <dbReference type="ARBA" id="ARBA00022692"/>
    </source>
</evidence>
<dbReference type="CDD" id="cd19051">
    <property type="entry name" value="LGIC_TM_cation"/>
    <property type="match status" value="1"/>
</dbReference>
<reference evidence="8 9" key="1">
    <citation type="submission" date="2020-06" db="EMBL/GenBank/DDBJ databases">
        <authorList>
            <person name="Li R."/>
            <person name="Bekaert M."/>
        </authorList>
    </citation>
    <scope>NUCLEOTIDE SEQUENCE [LARGE SCALE GENOMIC DNA]</scope>
    <source>
        <strain evidence="9">wild</strain>
    </source>
</reference>
<comment type="similarity">
    <text evidence="5">Belongs to the ligand-gated ion channel (TC 1.A.9) family.</text>
</comment>
<dbReference type="Pfam" id="PF02932">
    <property type="entry name" value="Neur_chan_memb"/>
    <property type="match status" value="1"/>
</dbReference>
<dbReference type="CDD" id="cd18989">
    <property type="entry name" value="LGIC_ECD_cation"/>
    <property type="match status" value="1"/>
</dbReference>
<feature type="transmembrane region" description="Helical" evidence="5">
    <location>
        <begin position="268"/>
        <end position="286"/>
    </location>
</feature>
<dbReference type="Pfam" id="PF02931">
    <property type="entry name" value="Neur_chan_LBD"/>
    <property type="match status" value="1"/>
</dbReference>
<evidence type="ECO:0000256" key="4">
    <source>
        <dbReference type="ARBA" id="ARBA00023136"/>
    </source>
</evidence>
<feature type="domain" description="Neurotransmitter-gated ion-channel ligand-binding" evidence="6">
    <location>
        <begin position="26"/>
        <end position="235"/>
    </location>
</feature>
<comment type="subcellular location">
    <subcellularLocation>
        <location evidence="1">Membrane</location>
        <topology evidence="1">Multi-pass membrane protein</topology>
    </subcellularLocation>
</comment>
<feature type="transmembrane region" description="Helical" evidence="5">
    <location>
        <begin position="238"/>
        <end position="256"/>
    </location>
</feature>
<dbReference type="InterPro" id="IPR036734">
    <property type="entry name" value="Neur_chan_lig-bd_sf"/>
</dbReference>
<keyword evidence="4 5" id="KW-0472">Membrane</keyword>
<dbReference type="PANTHER" id="PTHR18945">
    <property type="entry name" value="NEUROTRANSMITTER GATED ION CHANNEL"/>
    <property type="match status" value="1"/>
</dbReference>
<feature type="transmembrane region" description="Helical" evidence="5">
    <location>
        <begin position="380"/>
        <end position="399"/>
    </location>
</feature>
<dbReference type="Proteomes" id="UP000507470">
    <property type="component" value="Unassembled WGS sequence"/>
</dbReference>
<dbReference type="PRINTS" id="PR00252">
    <property type="entry name" value="NRIONCHANNEL"/>
</dbReference>
<dbReference type="InterPro" id="IPR006029">
    <property type="entry name" value="Neurotrans-gated_channel_TM"/>
</dbReference>
<dbReference type="Gene3D" id="1.20.58.390">
    <property type="entry name" value="Neurotransmitter-gated ion-channel transmembrane domain"/>
    <property type="match status" value="1"/>
</dbReference>
<gene>
    <name evidence="8" type="ORF">MCOR_20374</name>
</gene>
<keyword evidence="3 5" id="KW-1133">Transmembrane helix</keyword>
<dbReference type="GO" id="GO:0016020">
    <property type="term" value="C:membrane"/>
    <property type="evidence" value="ECO:0007669"/>
    <property type="project" value="UniProtKB-SubCell"/>
</dbReference>
<feature type="transmembrane region" description="Helical" evidence="5">
    <location>
        <begin position="298"/>
        <end position="323"/>
    </location>
</feature>
<evidence type="ECO:0000313" key="8">
    <source>
        <dbReference type="EMBL" id="CAC5384763.1"/>
    </source>
</evidence>
<keyword evidence="5" id="KW-0407">Ion channel</keyword>
<protein>
    <submittedName>
        <fullName evidence="8">Uncharacterized protein</fullName>
    </submittedName>
</protein>
<evidence type="ECO:0000256" key="3">
    <source>
        <dbReference type="ARBA" id="ARBA00022989"/>
    </source>
</evidence>
<feature type="domain" description="Neurotransmitter-gated ion-channel transmembrane" evidence="7">
    <location>
        <begin position="245"/>
        <end position="327"/>
    </location>
</feature>
<dbReference type="SUPFAM" id="SSF90112">
    <property type="entry name" value="Neurotransmitter-gated ion-channel transmembrane pore"/>
    <property type="match status" value="1"/>
</dbReference>
<proteinExistence type="inferred from homology"/>
<name>A0A6J8BLV6_MYTCO</name>
<keyword evidence="5" id="KW-0406">Ion transport</keyword>
<dbReference type="InterPro" id="IPR006202">
    <property type="entry name" value="Neur_chan_lig-bd"/>
</dbReference>
<dbReference type="InterPro" id="IPR036719">
    <property type="entry name" value="Neuro-gated_channel_TM_sf"/>
</dbReference>
<evidence type="ECO:0000256" key="5">
    <source>
        <dbReference type="RuleBase" id="RU000687"/>
    </source>
</evidence>
<evidence type="ECO:0000259" key="7">
    <source>
        <dbReference type="Pfam" id="PF02932"/>
    </source>
</evidence>
<dbReference type="InterPro" id="IPR038050">
    <property type="entry name" value="Neuro_actylchol_rec"/>
</dbReference>
<accession>A0A6J8BLV6</accession>
<organism evidence="8 9">
    <name type="scientific">Mytilus coruscus</name>
    <name type="common">Sea mussel</name>
    <dbReference type="NCBI Taxonomy" id="42192"/>
    <lineage>
        <taxon>Eukaryota</taxon>
        <taxon>Metazoa</taxon>
        <taxon>Spiralia</taxon>
        <taxon>Lophotrochozoa</taxon>
        <taxon>Mollusca</taxon>
        <taxon>Bivalvia</taxon>
        <taxon>Autobranchia</taxon>
        <taxon>Pteriomorphia</taxon>
        <taxon>Mytilida</taxon>
        <taxon>Mytiloidea</taxon>
        <taxon>Mytilidae</taxon>
        <taxon>Mytilinae</taxon>
        <taxon>Mytilus</taxon>
    </lineage>
</organism>
<dbReference type="InterPro" id="IPR018000">
    <property type="entry name" value="Neurotransmitter_ion_chnl_CS"/>
</dbReference>